<feature type="compositionally biased region" description="Polar residues" evidence="1">
    <location>
        <begin position="759"/>
        <end position="772"/>
    </location>
</feature>
<reference evidence="3" key="1">
    <citation type="submission" date="2021-02" db="EMBL/GenBank/DDBJ databases">
        <authorList>
            <person name="Nowell W R."/>
        </authorList>
    </citation>
    <scope>NUCLEOTIDE SEQUENCE</scope>
</reference>
<dbReference type="Proteomes" id="UP000663874">
    <property type="component" value="Unassembled WGS sequence"/>
</dbReference>
<dbReference type="Proteomes" id="UP000663889">
    <property type="component" value="Unassembled WGS sequence"/>
</dbReference>
<organism evidence="3 5">
    <name type="scientific">Rotaria sordida</name>
    <dbReference type="NCBI Taxonomy" id="392033"/>
    <lineage>
        <taxon>Eukaryota</taxon>
        <taxon>Metazoa</taxon>
        <taxon>Spiralia</taxon>
        <taxon>Gnathifera</taxon>
        <taxon>Rotifera</taxon>
        <taxon>Eurotatoria</taxon>
        <taxon>Bdelloidea</taxon>
        <taxon>Philodinida</taxon>
        <taxon>Philodinidae</taxon>
        <taxon>Rotaria</taxon>
    </lineage>
</organism>
<name>A0A818LAJ6_9BILA</name>
<feature type="region of interest" description="Disordered" evidence="1">
    <location>
        <begin position="1007"/>
        <end position="1034"/>
    </location>
</feature>
<dbReference type="PANTHER" id="PTHR15109">
    <property type="entry name" value="AGAP004327-PA"/>
    <property type="match status" value="1"/>
</dbReference>
<dbReference type="Proteomes" id="UP000663823">
    <property type="component" value="Unassembled WGS sequence"/>
</dbReference>
<dbReference type="SUPFAM" id="SSF74788">
    <property type="entry name" value="Cullin repeat-like"/>
    <property type="match status" value="1"/>
</dbReference>
<dbReference type="EMBL" id="CAJNOU010000915">
    <property type="protein sequence ID" value="CAF1115164.1"/>
    <property type="molecule type" value="Genomic_DNA"/>
</dbReference>
<accession>A0A818LAJ6</accession>
<evidence type="ECO:0000256" key="1">
    <source>
        <dbReference type="SAM" id="MobiDB-lite"/>
    </source>
</evidence>
<dbReference type="AlphaFoldDB" id="A0A818LAJ6"/>
<feature type="region of interest" description="Disordered" evidence="1">
    <location>
        <begin position="728"/>
        <end position="942"/>
    </location>
</feature>
<feature type="compositionally biased region" description="Low complexity" evidence="1">
    <location>
        <begin position="481"/>
        <end position="501"/>
    </location>
</feature>
<feature type="compositionally biased region" description="Polar residues" evidence="1">
    <location>
        <begin position="796"/>
        <end position="822"/>
    </location>
</feature>
<feature type="region of interest" description="Disordered" evidence="1">
    <location>
        <begin position="372"/>
        <end position="392"/>
    </location>
</feature>
<evidence type="ECO:0000313" key="3">
    <source>
        <dbReference type="EMBL" id="CAF3574051.1"/>
    </source>
</evidence>
<dbReference type="EMBL" id="CAJOBE010003003">
    <property type="protein sequence ID" value="CAF3855790.1"/>
    <property type="molecule type" value="Genomic_DNA"/>
</dbReference>
<feature type="region of interest" description="Disordered" evidence="1">
    <location>
        <begin position="438"/>
        <end position="514"/>
    </location>
</feature>
<feature type="compositionally biased region" description="Basic and acidic residues" evidence="1">
    <location>
        <begin position="438"/>
        <end position="451"/>
    </location>
</feature>
<evidence type="ECO:0000313" key="4">
    <source>
        <dbReference type="EMBL" id="CAF3855790.1"/>
    </source>
</evidence>
<feature type="compositionally biased region" description="Basic and acidic residues" evidence="1">
    <location>
        <begin position="782"/>
        <end position="792"/>
    </location>
</feature>
<feature type="compositionally biased region" description="Basic residues" evidence="1">
    <location>
        <begin position="733"/>
        <end position="742"/>
    </location>
</feature>
<dbReference type="PANTHER" id="PTHR15109:SF3">
    <property type="entry name" value="PROTEIN FAM193B"/>
    <property type="match status" value="1"/>
</dbReference>
<protein>
    <submittedName>
        <fullName evidence="3">Uncharacterized protein</fullName>
    </submittedName>
</protein>
<dbReference type="GO" id="GO:0005737">
    <property type="term" value="C:cytoplasm"/>
    <property type="evidence" value="ECO:0007669"/>
    <property type="project" value="TreeGrafter"/>
</dbReference>
<comment type="caution">
    <text evidence="3">The sequence shown here is derived from an EMBL/GenBank/DDBJ whole genome shotgun (WGS) entry which is preliminary data.</text>
</comment>
<dbReference type="InterPro" id="IPR016159">
    <property type="entry name" value="Cullin_repeat-like_dom_sf"/>
</dbReference>
<dbReference type="InterPro" id="IPR029717">
    <property type="entry name" value="FAM193"/>
</dbReference>
<proteinExistence type="predicted"/>
<feature type="compositionally biased region" description="Low complexity" evidence="1">
    <location>
        <begin position="858"/>
        <end position="872"/>
    </location>
</feature>
<sequence>MDLQQESKSQTISCCNCQDENNNNFENSICSNYERKNCLEEKENERVIVAPDISSDDEYWCSSCSSINDSELISLDTRKLWQDIAHIIKCIYRETNREFAENHSTNDICKAKQYVQILTQLDAESLFNKIESIVLEYVNEIRNQVLKRFQTCLKTSNDVQLFISYFLDEYNTFIQAAKNISTIISYLEEHYMESFHLTWLLYNKHLYEKLVYMDKKIQHSMSTMIDLLQPSNDIDNDYSPAEYTQLLNRFLAFDEEMSEIACLYKDCQTKMTLVSRNSMIKKRNQMGIIVTGKKKKICKKIQTIKNTQRLTKEILNSSTTNALNIPLSNDSLTASATCQQDSNGSSIGSGVGGKESSSISSFDEYLLDNNTSSSSYTKETSDSLIQNDNNNNNLHEPLFHDILNNVSSTAQIQHEMNELKLNENIATDNNEENKKAIKNEITKNDKEKLSKEQIVNHNILGTSAKKSKSNKHSSNQRKENLTTTSNTSSSSLSKTSLTSNLILPPKPPSSTTSKLAADFRPLTSPLLNKTEIPTCPSLLSAKIQSVSFTAGTFGSITAKESVPLSSNNQKSLSINLSCKSGLSIKSDSTIAYNNLDQLLRQATSTNEISTLLSSLESSKTTDDLQKSSFNDKDSDYCCCDLFSESDSSITNGCATCMPLTTNTTLTYGFNQRDIEMKERLKIKLTKRTIENNSDQSKLSIGNKSKIKPSNNNIDDLVRFIDGNETASDEPITKKKKKKKNKQVKINPSNEDINEKKENLSTSKDSIIDSPQTLSKRKQKAKLKLEQKQKQDDESSINKLPTPSIEISSSQKTDSIQTNNDILSESSIPPETEKEEEVEEEHVNWITISRKQNKHKTMSTPVPSLSTTSVVPSNNIQQKKSTKTKNINMPTLVQSKPISETVSNSNKQQKQTTILVPPSVQNQVKNPKSQKQQQNIEPPSAWTTHEQTQVKPSSTLLATAPVFVPSSSRLFPNKVNDVLLLDNSSSSSSSYLDSNSYLIPSSSLQESIPSFSPAPGPLNKTKSRCIQRPSSEPRSTSFLNYSSINNNNNISNLNSTWNDTSIINSNESQWIYSDKEKFQTSTIPNDFPLYDPFNSGAGLTLLSSTLPINDFEEHLDDLRIPQNNAVDDMDIFDKEIEDFKKFYIDNVSINPREQVQNNIDHHFIHQS</sequence>
<evidence type="ECO:0000313" key="2">
    <source>
        <dbReference type="EMBL" id="CAF1115164.1"/>
    </source>
</evidence>
<feature type="compositionally biased region" description="Polar residues" evidence="1">
    <location>
        <begin position="873"/>
        <end position="942"/>
    </location>
</feature>
<gene>
    <name evidence="4" type="ORF">FNK824_LOCUS18187</name>
    <name evidence="3" type="ORF">OTI717_LOCUS5459</name>
    <name evidence="2" type="ORF">SEV965_LOCUS16599</name>
</gene>
<dbReference type="GO" id="GO:0005634">
    <property type="term" value="C:nucleus"/>
    <property type="evidence" value="ECO:0007669"/>
    <property type="project" value="TreeGrafter"/>
</dbReference>
<dbReference type="EMBL" id="CAJOAX010000357">
    <property type="protein sequence ID" value="CAF3574051.1"/>
    <property type="molecule type" value="Genomic_DNA"/>
</dbReference>
<evidence type="ECO:0000313" key="5">
    <source>
        <dbReference type="Proteomes" id="UP000663823"/>
    </source>
</evidence>
<feature type="compositionally biased region" description="Basic residues" evidence="1">
    <location>
        <begin position="465"/>
        <end position="475"/>
    </location>
</feature>